<evidence type="ECO:0000259" key="11">
    <source>
        <dbReference type="PROSITE" id="PS50865"/>
    </source>
</evidence>
<dbReference type="Pfam" id="PF16602">
    <property type="entry name" value="USP19_linker"/>
    <property type="match status" value="1"/>
</dbReference>
<keyword evidence="3" id="KW-0479">Metal-binding</keyword>
<dbReference type="Ensembl" id="ENSATET00000063148.2">
    <property type="protein sequence ID" value="ENSATEP00000058709.1"/>
    <property type="gene ID" value="ENSATEG00000001547.3"/>
</dbReference>
<reference evidence="13" key="2">
    <citation type="submission" date="2025-08" db="UniProtKB">
        <authorList>
            <consortium name="Ensembl"/>
        </authorList>
    </citation>
    <scope>IDENTIFICATION</scope>
</reference>
<dbReference type="InterPro" id="IPR018200">
    <property type="entry name" value="USP_CS"/>
</dbReference>
<evidence type="ECO:0000313" key="14">
    <source>
        <dbReference type="Proteomes" id="UP000265040"/>
    </source>
</evidence>
<dbReference type="GO" id="GO:0016579">
    <property type="term" value="P:protein deubiquitination"/>
    <property type="evidence" value="ECO:0007669"/>
    <property type="project" value="InterPro"/>
</dbReference>
<dbReference type="GO" id="GO:0004843">
    <property type="term" value="F:cysteine-type deubiquitinase activity"/>
    <property type="evidence" value="ECO:0007669"/>
    <property type="project" value="UniProtKB-EC"/>
</dbReference>
<evidence type="ECO:0000256" key="2">
    <source>
        <dbReference type="ARBA" id="ARBA00012759"/>
    </source>
</evidence>
<dbReference type="PANTHER" id="PTHR21646">
    <property type="entry name" value="UBIQUITIN CARBOXYL-TERMINAL HYDROLASE"/>
    <property type="match status" value="1"/>
</dbReference>
<feature type="compositionally biased region" description="Basic and acidic residues" evidence="8">
    <location>
        <begin position="46"/>
        <end position="57"/>
    </location>
</feature>
<dbReference type="FunFam" id="3.90.70.10:FF:000012">
    <property type="entry name" value="ubiquitin carboxyl-terminal hydrolase 19 isoform X2"/>
    <property type="match status" value="1"/>
</dbReference>
<keyword evidence="14" id="KW-1185">Reference proteome</keyword>
<evidence type="ECO:0000256" key="8">
    <source>
        <dbReference type="SAM" id="MobiDB-lite"/>
    </source>
</evidence>
<dbReference type="SUPFAM" id="SSF144232">
    <property type="entry name" value="HIT/MYND zinc finger-like"/>
    <property type="match status" value="1"/>
</dbReference>
<keyword evidence="4 7" id="KW-0863">Zinc-finger</keyword>
<evidence type="ECO:0000256" key="3">
    <source>
        <dbReference type="ARBA" id="ARBA00022723"/>
    </source>
</evidence>
<dbReference type="GeneTree" id="ENSGT00940000159085"/>
<dbReference type="CDD" id="cd02674">
    <property type="entry name" value="Peptidase_C19R"/>
    <property type="match status" value="1"/>
</dbReference>
<dbReference type="Pfam" id="PF04969">
    <property type="entry name" value="CS"/>
    <property type="match status" value="1"/>
</dbReference>
<dbReference type="InterPro" id="IPR001394">
    <property type="entry name" value="Peptidase_C19_UCH"/>
</dbReference>
<keyword evidence="9" id="KW-1133">Transmembrane helix</keyword>
<feature type="region of interest" description="Disordered" evidence="8">
    <location>
        <begin position="172"/>
        <end position="222"/>
    </location>
</feature>
<feature type="compositionally biased region" description="Polar residues" evidence="8">
    <location>
        <begin position="1"/>
        <end position="11"/>
    </location>
</feature>
<proteinExistence type="predicted"/>
<dbReference type="FunFam" id="3.90.70.10:FF:000020">
    <property type="entry name" value="ubiquitin carboxyl-terminal hydrolase 19 isoform X4"/>
    <property type="match status" value="1"/>
</dbReference>
<evidence type="ECO:0000256" key="7">
    <source>
        <dbReference type="PROSITE-ProRule" id="PRU00134"/>
    </source>
</evidence>
<feature type="domain" description="CS" evidence="12">
    <location>
        <begin position="72"/>
        <end position="160"/>
    </location>
</feature>
<keyword evidence="6" id="KW-0862">Zinc</keyword>
<feature type="compositionally biased region" description="Polar residues" evidence="8">
    <location>
        <begin position="829"/>
        <end position="841"/>
    </location>
</feature>
<keyword evidence="9" id="KW-0812">Transmembrane</keyword>
<dbReference type="PROSITE" id="PS00972">
    <property type="entry name" value="USP_1"/>
    <property type="match status" value="1"/>
</dbReference>
<evidence type="ECO:0000256" key="4">
    <source>
        <dbReference type="ARBA" id="ARBA00022771"/>
    </source>
</evidence>
<feature type="domain" description="USP" evidence="10">
    <location>
        <begin position="449"/>
        <end position="1159"/>
    </location>
</feature>
<dbReference type="InterPro" id="IPR038765">
    <property type="entry name" value="Papain-like_cys_pep_sf"/>
</dbReference>
<dbReference type="SUPFAM" id="SSF54001">
    <property type="entry name" value="Cysteine proteinases"/>
    <property type="match status" value="1"/>
</dbReference>
<evidence type="ECO:0000313" key="13">
    <source>
        <dbReference type="Ensembl" id="ENSATEP00000058709.1"/>
    </source>
</evidence>
<evidence type="ECO:0000256" key="9">
    <source>
        <dbReference type="SAM" id="Phobius"/>
    </source>
</evidence>
<dbReference type="CDD" id="cd06463">
    <property type="entry name" value="p23_like"/>
    <property type="match status" value="1"/>
</dbReference>
<feature type="domain" description="CS" evidence="12">
    <location>
        <begin position="230"/>
        <end position="333"/>
    </location>
</feature>
<dbReference type="CDD" id="cd06466">
    <property type="entry name" value="p23_CS_SGT1_like"/>
    <property type="match status" value="1"/>
</dbReference>
<feature type="domain" description="MYND-type" evidence="11">
    <location>
        <begin position="743"/>
        <end position="785"/>
    </location>
</feature>
<dbReference type="InterPro" id="IPR007052">
    <property type="entry name" value="CS_dom"/>
</dbReference>
<name>A0A7N6B7R6_ANATE</name>
<sequence>MASSGGSSVAGNETLGRRGGAQHRGGRGRDNSSDLSSSTSKKKQKDRANQESREAKRAAAAAAVDGVIAEVKKDVFVDWKQNVNEVTVRLRCGEEMQRMEGINTTFTDTHCQVCFPDGRQWSCQLQEEIEASCSRVQYKGGFLHVIMHKKIPFHIWPSLKTKNAKELEVKPAALESSEKPKLSSSQPQLQPQPPSSPAQSESRRYSGKAERGVKRCLKNKPASPEPMVNLQFVKNDSYEKGADLMVVNVYMKGICRDTARVIFREQDFTLIFQTRYDANFLRLHSDCGPNTVFKWQVKLRNLIQPEQCSYSFTPSRVDITLKKRHSQRWGGLEAPATQVGGAKVAVPSSPACMEKSQPGSSQHNLPAKEEPPRVGEEKPKAPKASPRVEDGGLDTVASRTVSEHVNGCVCSLSQPKPTCMVQPMTHAPPATNERHEEEEEKKVCLPGFTGLVNLGNTCFMNSVIQSLSNTRELRDYFHDRAFEAEINCNNPLGTGGRLAIGFAVLLRALWKGTHHAFQPSKLKAIVASKASQFTGYAQHDAQEFMAFLLDGLHEDLNRIQNKPYTETVDSDGRLDEVVAEEAWQRHKMRNDSFIVDLFQGQFKSKLVCPTCSKVSITFDPFLYLPVPLPQKQKVLSVFYFAKEPHKKPIKFLVSVSKENSSTAEVLESISRSVRVKPENLRLAEVGKNRFHRMFLPSHSLDTVSSSDMLFCFEVLSKELAKERVVLLRVQQKLQVPNIPISKCAACLKPPGSEEEKLKRCTRCYRVGYCNQVCQRTHWPSHKGLCRPNVENVGLPFLISVPESRLSYTRLTQLLEGYSRFSVNVFQPPFQSDRTSPDTSQCRVELPSMPAGSPEGHGSGDEAIGGSSTVGSGDVITQHIFLSIFVITFFLFCCCVFLFISVTRYFSFLPHFAAAVTGYQHPNDSASGHASQFYIALLDSNGKEQRLDEKEDALADLPEDVTLELVWKNNERLKEYVLVSSKELEYDEDPSSLSETARAGHFTLEQCLNLFTKPEVLAPEEAWYCPKCQQHREASKQLLLWRLPNVLIIQLKRFSFRSFIWRDKINDMVDFPVRNLDLSKFCIGQKDEMQQPPIYDLYAVINHYGGMIGGHYTAYARLPSDKNSQRSDVGWRLFDDSTVTMVEESQVVTRYAYVLFYRRRNSPVERPPRFLRPRLFPEADIGFRQSQASLIWRELEEEEEGLDEGPRGLTEGLVRRHRGQRMSDYPDDDCVRYFVLGTLTAVFALFINLVYPLLYKASWT</sequence>
<dbReference type="Pfam" id="PF00443">
    <property type="entry name" value="UCH"/>
    <property type="match status" value="1"/>
</dbReference>
<dbReference type="Gene3D" id="3.90.70.10">
    <property type="entry name" value="Cysteine proteinases"/>
    <property type="match status" value="2"/>
</dbReference>
<protein>
    <recommendedName>
        <fullName evidence="2">ubiquitinyl hydrolase 1</fullName>
        <ecNumber evidence="2">3.4.19.12</ecNumber>
    </recommendedName>
</protein>
<accession>A0A7N6B7R6</accession>
<dbReference type="GO" id="GO:0008270">
    <property type="term" value="F:zinc ion binding"/>
    <property type="evidence" value="ECO:0007669"/>
    <property type="project" value="UniProtKB-KW"/>
</dbReference>
<dbReference type="SUPFAM" id="SSF49764">
    <property type="entry name" value="HSP20-like chaperones"/>
    <property type="match status" value="2"/>
</dbReference>
<evidence type="ECO:0000256" key="5">
    <source>
        <dbReference type="ARBA" id="ARBA00022801"/>
    </source>
</evidence>
<dbReference type="PROSITE" id="PS00973">
    <property type="entry name" value="USP_2"/>
    <property type="match status" value="1"/>
</dbReference>
<evidence type="ECO:0000256" key="6">
    <source>
        <dbReference type="ARBA" id="ARBA00022833"/>
    </source>
</evidence>
<evidence type="ECO:0000256" key="1">
    <source>
        <dbReference type="ARBA" id="ARBA00000707"/>
    </source>
</evidence>
<dbReference type="InterPro" id="IPR002893">
    <property type="entry name" value="Znf_MYND"/>
</dbReference>
<dbReference type="InterPro" id="IPR008978">
    <property type="entry name" value="HSP20-like_chaperone"/>
</dbReference>
<dbReference type="AlphaFoldDB" id="A0A7N6B7R6"/>
<reference evidence="13" key="1">
    <citation type="submission" date="2021-04" db="EMBL/GenBank/DDBJ databases">
        <authorList>
            <consortium name="Wellcome Sanger Institute Data Sharing"/>
        </authorList>
    </citation>
    <scope>NUCLEOTIDE SEQUENCE [LARGE SCALE GENOMIC DNA]</scope>
</reference>
<dbReference type="PANTHER" id="PTHR21646:SF74">
    <property type="entry name" value="UBIQUITIN CARBOXYL-TERMINAL HYDROLASE 19"/>
    <property type="match status" value="1"/>
</dbReference>
<organism evidence="13 14">
    <name type="scientific">Anabas testudineus</name>
    <name type="common">Climbing perch</name>
    <name type="synonym">Anthias testudineus</name>
    <dbReference type="NCBI Taxonomy" id="64144"/>
    <lineage>
        <taxon>Eukaryota</taxon>
        <taxon>Metazoa</taxon>
        <taxon>Chordata</taxon>
        <taxon>Craniata</taxon>
        <taxon>Vertebrata</taxon>
        <taxon>Euteleostomi</taxon>
        <taxon>Actinopterygii</taxon>
        <taxon>Neopterygii</taxon>
        <taxon>Teleostei</taxon>
        <taxon>Neoteleostei</taxon>
        <taxon>Acanthomorphata</taxon>
        <taxon>Anabantaria</taxon>
        <taxon>Anabantiformes</taxon>
        <taxon>Anabantoidei</taxon>
        <taxon>Anabantidae</taxon>
        <taxon>Anabas</taxon>
    </lineage>
</organism>
<dbReference type="PROSITE" id="PS50865">
    <property type="entry name" value="ZF_MYND_2"/>
    <property type="match status" value="1"/>
</dbReference>
<dbReference type="PROSITE" id="PS51203">
    <property type="entry name" value="CS"/>
    <property type="match status" value="2"/>
</dbReference>
<dbReference type="InterPro" id="IPR028889">
    <property type="entry name" value="USP"/>
</dbReference>
<dbReference type="Gene3D" id="6.10.140.2220">
    <property type="match status" value="1"/>
</dbReference>
<feature type="region of interest" description="Disordered" evidence="8">
    <location>
        <begin position="829"/>
        <end position="863"/>
    </location>
</feature>
<evidence type="ECO:0000259" key="10">
    <source>
        <dbReference type="PROSITE" id="PS50235"/>
    </source>
</evidence>
<feature type="region of interest" description="Disordered" evidence="8">
    <location>
        <begin position="334"/>
        <end position="393"/>
    </location>
</feature>
<dbReference type="PROSITE" id="PS50235">
    <property type="entry name" value="USP_3"/>
    <property type="match status" value="1"/>
</dbReference>
<evidence type="ECO:0000259" key="12">
    <source>
        <dbReference type="PROSITE" id="PS51203"/>
    </source>
</evidence>
<dbReference type="Proteomes" id="UP000265040">
    <property type="component" value="Chromosome 7"/>
</dbReference>
<dbReference type="Gene3D" id="2.60.40.790">
    <property type="match status" value="2"/>
</dbReference>
<gene>
    <name evidence="13" type="primary">USP19</name>
</gene>
<reference evidence="13" key="3">
    <citation type="submission" date="2025-09" db="UniProtKB">
        <authorList>
            <consortium name="Ensembl"/>
        </authorList>
    </citation>
    <scope>IDENTIFICATION</scope>
</reference>
<dbReference type="PROSITE" id="PS01360">
    <property type="entry name" value="ZF_MYND_1"/>
    <property type="match status" value="1"/>
</dbReference>
<dbReference type="Pfam" id="PF01753">
    <property type="entry name" value="zf-MYND"/>
    <property type="match status" value="1"/>
</dbReference>
<keyword evidence="9" id="KW-0472">Membrane</keyword>
<feature type="transmembrane region" description="Helical" evidence="9">
    <location>
        <begin position="879"/>
        <end position="899"/>
    </location>
</feature>
<dbReference type="EC" id="3.4.19.12" evidence="2"/>
<keyword evidence="5" id="KW-0378">Hydrolase</keyword>
<dbReference type="InterPro" id="IPR050185">
    <property type="entry name" value="Ub_carboxyl-term_hydrolase"/>
</dbReference>
<feature type="compositionally biased region" description="Basic and acidic residues" evidence="8">
    <location>
        <begin position="201"/>
        <end position="213"/>
    </location>
</feature>
<feature type="region of interest" description="Disordered" evidence="8">
    <location>
        <begin position="1"/>
        <end position="57"/>
    </location>
</feature>
<comment type="catalytic activity">
    <reaction evidence="1">
        <text>Thiol-dependent hydrolysis of ester, thioester, amide, peptide and isopeptide bonds formed by the C-terminal Gly of ubiquitin (a 76-residue protein attached to proteins as an intracellular targeting signal).</text>
        <dbReference type="EC" id="3.4.19.12"/>
    </reaction>
</comment>
<feature type="compositionally biased region" description="Basic and acidic residues" evidence="8">
    <location>
        <begin position="366"/>
        <end position="390"/>
    </location>
</feature>
<feature type="transmembrane region" description="Helical" evidence="9">
    <location>
        <begin position="1229"/>
        <end position="1253"/>
    </location>
</feature>